<dbReference type="GO" id="GO:0016746">
    <property type="term" value="F:acyltransferase activity"/>
    <property type="evidence" value="ECO:0007669"/>
    <property type="project" value="UniProtKB-KW"/>
</dbReference>
<keyword evidence="3" id="KW-1185">Reference proteome</keyword>
<evidence type="ECO:0000313" key="2">
    <source>
        <dbReference type="EMBL" id="MFG6111519.1"/>
    </source>
</evidence>
<sequence>MRGLTLAAASVADTDVLFQLLQFYYFEASAWSGEEIAADGTFDCAHADVDANLRAQPTWARLLWLDGVLCGFVLVDEVEFQGERIPELADLFVLPKHRGKGIARAVVGQLVTPGSGRWLLATFRNDTAAHAFWSRHLPSMGLTIEVPAAPDDSDFRLFLISAA</sequence>
<proteinExistence type="predicted"/>
<dbReference type="RefSeq" id="WP_394164753.1">
    <property type="nucleotide sequence ID" value="NZ_JBHGCJ010000022.1"/>
</dbReference>
<accession>A0ABW7D3K7</accession>
<dbReference type="PROSITE" id="PS51186">
    <property type="entry name" value="GNAT"/>
    <property type="match status" value="1"/>
</dbReference>
<protein>
    <submittedName>
        <fullName evidence="2">GNAT family N-acetyltransferase</fullName>
        <ecNumber evidence="2">2.3.1.-</ecNumber>
    </submittedName>
</protein>
<gene>
    <name evidence="2" type="ORF">ACEU0G_001856</name>
</gene>
<dbReference type="Proteomes" id="UP001605261">
    <property type="component" value="Unassembled WGS sequence"/>
</dbReference>
<dbReference type="SUPFAM" id="SSF55729">
    <property type="entry name" value="Acyl-CoA N-acyltransferases (Nat)"/>
    <property type="match status" value="1"/>
</dbReference>
<evidence type="ECO:0000313" key="3">
    <source>
        <dbReference type="Proteomes" id="UP001605261"/>
    </source>
</evidence>
<feature type="domain" description="N-acetyltransferase" evidence="1">
    <location>
        <begin position="4"/>
        <end position="163"/>
    </location>
</feature>
<dbReference type="EC" id="2.3.1.-" evidence="2"/>
<reference evidence="2 3" key="1">
    <citation type="submission" date="2024-09" db="EMBL/GenBank/DDBJ databases">
        <authorList>
            <consortium name="All-Russian atlas of soil microorganisms"/>
            <consortium name="as a basis for the search for new antimicrobial producers and enzymes with unique properties"/>
            <person name="Sokolova E.A."/>
            <person name="Voronina E.N."/>
        </authorList>
    </citation>
    <scope>NUCLEOTIDE SEQUENCE [LARGE SCALE GENOMIC DNA]</scope>
    <source>
        <strain evidence="2 3">AF-22b-331.1</strain>
    </source>
</reference>
<keyword evidence="2" id="KW-0808">Transferase</keyword>
<organism evidence="2 3">
    <name type="scientific">Stenotrophomonas nematodicola</name>
    <dbReference type="NCBI Taxonomy" id="2656746"/>
    <lineage>
        <taxon>Bacteria</taxon>
        <taxon>Pseudomonadati</taxon>
        <taxon>Pseudomonadota</taxon>
        <taxon>Gammaproteobacteria</taxon>
        <taxon>Lysobacterales</taxon>
        <taxon>Lysobacteraceae</taxon>
        <taxon>Stenotrophomonas</taxon>
    </lineage>
</organism>
<keyword evidence="2" id="KW-0012">Acyltransferase</keyword>
<comment type="caution">
    <text evidence="2">The sequence shown here is derived from an EMBL/GenBank/DDBJ whole genome shotgun (WGS) entry which is preliminary data.</text>
</comment>
<dbReference type="InterPro" id="IPR016181">
    <property type="entry name" value="Acyl_CoA_acyltransferase"/>
</dbReference>
<name>A0ABW7D3K7_9GAMM</name>
<dbReference type="InterPro" id="IPR000182">
    <property type="entry name" value="GNAT_dom"/>
</dbReference>
<dbReference type="CDD" id="cd04301">
    <property type="entry name" value="NAT_SF"/>
    <property type="match status" value="1"/>
</dbReference>
<dbReference type="EMBL" id="JBHGCJ010000022">
    <property type="protein sequence ID" value="MFG6111519.1"/>
    <property type="molecule type" value="Genomic_DNA"/>
</dbReference>
<dbReference type="Gene3D" id="3.40.630.30">
    <property type="match status" value="1"/>
</dbReference>
<dbReference type="Pfam" id="PF00583">
    <property type="entry name" value="Acetyltransf_1"/>
    <property type="match status" value="1"/>
</dbReference>
<evidence type="ECO:0000259" key="1">
    <source>
        <dbReference type="PROSITE" id="PS51186"/>
    </source>
</evidence>